<reference evidence="2" key="1">
    <citation type="submission" date="2022-07" db="EMBL/GenBank/DDBJ databases">
        <title>Genome Sequence of Agrocybe chaxingu.</title>
        <authorList>
            <person name="Buettner E."/>
        </authorList>
    </citation>
    <scope>NUCLEOTIDE SEQUENCE</scope>
    <source>
        <strain evidence="2">MP-N11</strain>
    </source>
</reference>
<dbReference type="Pfam" id="PF20415">
    <property type="entry name" value="DUF6699"/>
    <property type="match status" value="1"/>
</dbReference>
<feature type="domain" description="DUF6699" evidence="1">
    <location>
        <begin position="188"/>
        <end position="312"/>
    </location>
</feature>
<evidence type="ECO:0000259" key="1">
    <source>
        <dbReference type="Pfam" id="PF20415"/>
    </source>
</evidence>
<dbReference type="AlphaFoldDB" id="A0A9W8K622"/>
<keyword evidence="3" id="KW-1185">Reference proteome</keyword>
<organism evidence="2 3">
    <name type="scientific">Agrocybe chaxingu</name>
    <dbReference type="NCBI Taxonomy" id="84603"/>
    <lineage>
        <taxon>Eukaryota</taxon>
        <taxon>Fungi</taxon>
        <taxon>Dikarya</taxon>
        <taxon>Basidiomycota</taxon>
        <taxon>Agaricomycotina</taxon>
        <taxon>Agaricomycetes</taxon>
        <taxon>Agaricomycetidae</taxon>
        <taxon>Agaricales</taxon>
        <taxon>Agaricineae</taxon>
        <taxon>Strophariaceae</taxon>
        <taxon>Agrocybe</taxon>
    </lineage>
</organism>
<sequence length="322" mass="35566">MSGPFVYTPKHEPAPLPYRNSPYLHPFYSSPNSPFIPPMSLNASPYQAVSPLPGSPILANSLLGSPYAANQVPFPGGSPGTSPYVPAWVRPRRQSWNSGPFLRAPVRQRTLSDYTNHYTTPPFAPVAGAAGYWPHPGPYYPPYSAPIPTQLFLHPFLDAQNPRSDVVFNLAAPDFAPMRYIGANQTIPMTLEELGQTATHPAISELKISADVFIPGWPFDLNFTLFNPYTNVHPPIKVGDVLSAIYYQLQKQISQQDWANLSPELEHEVAKAYTKRCKSFAPGELTLLNQGVKQVDFLKGRVWFKGLLKAPDGSLHMKLVAA</sequence>
<proteinExistence type="predicted"/>
<comment type="caution">
    <text evidence="2">The sequence shown here is derived from an EMBL/GenBank/DDBJ whole genome shotgun (WGS) entry which is preliminary data.</text>
</comment>
<evidence type="ECO:0000313" key="2">
    <source>
        <dbReference type="EMBL" id="KAJ3513647.1"/>
    </source>
</evidence>
<name>A0A9W8K622_9AGAR</name>
<accession>A0A9W8K622</accession>
<protein>
    <recommendedName>
        <fullName evidence="1">DUF6699 domain-containing protein</fullName>
    </recommendedName>
</protein>
<dbReference type="InterPro" id="IPR046522">
    <property type="entry name" value="DUF6699"/>
</dbReference>
<gene>
    <name evidence="2" type="ORF">NLJ89_g2828</name>
</gene>
<dbReference type="OrthoDB" id="3251728at2759"/>
<dbReference type="EMBL" id="JANKHO010000186">
    <property type="protein sequence ID" value="KAJ3513647.1"/>
    <property type="molecule type" value="Genomic_DNA"/>
</dbReference>
<evidence type="ECO:0000313" key="3">
    <source>
        <dbReference type="Proteomes" id="UP001148786"/>
    </source>
</evidence>
<dbReference type="Proteomes" id="UP001148786">
    <property type="component" value="Unassembled WGS sequence"/>
</dbReference>